<evidence type="ECO:0000313" key="2">
    <source>
        <dbReference type="Proteomes" id="UP000239549"/>
    </source>
</evidence>
<name>A0A2L2XAL1_9FIRM</name>
<dbReference type="AlphaFoldDB" id="A0A2L2XAL1"/>
<dbReference type="Proteomes" id="UP000239549">
    <property type="component" value="Unassembled WGS sequence"/>
</dbReference>
<accession>A0A2L2XAL1</accession>
<sequence length="37" mass="4406">MGDDYNIRDTKKLKKPLYFKAGRQEALVYRAGIYRQV</sequence>
<organism evidence="1 2">
    <name type="scientific">Desulfocucumis palustris</name>
    <dbReference type="NCBI Taxonomy" id="1898651"/>
    <lineage>
        <taxon>Bacteria</taxon>
        <taxon>Bacillati</taxon>
        <taxon>Bacillota</taxon>
        <taxon>Clostridia</taxon>
        <taxon>Eubacteriales</taxon>
        <taxon>Desulfocucumaceae</taxon>
        <taxon>Desulfocucumis</taxon>
    </lineage>
</organism>
<proteinExistence type="predicted"/>
<comment type="caution">
    <text evidence="1">The sequence shown here is derived from an EMBL/GenBank/DDBJ whole genome shotgun (WGS) entry which is preliminary data.</text>
</comment>
<keyword evidence="2" id="KW-1185">Reference proteome</keyword>
<gene>
    <name evidence="1" type="ORF">DCCM_2227</name>
</gene>
<protein>
    <submittedName>
        <fullName evidence="1">Uncharacterized protein</fullName>
    </submittedName>
</protein>
<reference evidence="2" key="1">
    <citation type="submission" date="2018-02" db="EMBL/GenBank/DDBJ databases">
        <title>Genome sequence of Desulfocucumis palustris strain NAW-5.</title>
        <authorList>
            <person name="Watanabe M."/>
            <person name="Kojima H."/>
            <person name="Fukui M."/>
        </authorList>
    </citation>
    <scope>NUCLEOTIDE SEQUENCE [LARGE SCALE GENOMIC DNA]</scope>
    <source>
        <strain evidence="2">NAW-5</strain>
    </source>
</reference>
<dbReference type="EMBL" id="BFAV01000073">
    <property type="protein sequence ID" value="GBF33130.1"/>
    <property type="molecule type" value="Genomic_DNA"/>
</dbReference>
<evidence type="ECO:0000313" key="1">
    <source>
        <dbReference type="EMBL" id="GBF33130.1"/>
    </source>
</evidence>